<comment type="function">
    <text evidence="12">Together with IFNAR1, forms the heterodimeric receptor for type I interferons (including interferons alpha, beta, epsilon, omega and kappa). Type I interferon binding activates the JAK-STAT signaling cascade, resulting in transcriptional activation or repression of interferon-regulated genes that encode the effectors of the interferon response. Mechanistically, type I interferon-binding brings the IFNAR1 and IFNAR2 subunits into close proximity with one another, driving their associated Janus kinases (JAKs) (TYK2 bound to IFNAR1 and JAK1 bound to IFNAR2) to cross-phosphorylate one another. The activated kinases phosphorylate specific tyrosine residues on the intracellular domains of IFNAR1 and IFNAR2, forming docking sites for the STAT transcription factors (STAT1, STAT2 and STAT). STAT proteins are then phosphorylated by the JAKs, promoting their translocation into the nucleus to regulate expression of interferon-regulated genes.</text>
</comment>
<dbReference type="AlphaFoldDB" id="A0A2I3TSI2"/>
<evidence type="ECO:0000256" key="6">
    <source>
        <dbReference type="ARBA" id="ARBA00022729"/>
    </source>
</evidence>
<evidence type="ECO:0000313" key="18">
    <source>
        <dbReference type="Proteomes" id="UP000002277"/>
    </source>
</evidence>
<reference evidence="17 18" key="1">
    <citation type="journal article" date="2005" name="Nature">
        <title>Initial sequence of the chimpanzee genome and comparison with the human genome.</title>
        <authorList>
            <consortium name="Chimpanzee sequencing and analysis consortium"/>
        </authorList>
    </citation>
    <scope>NUCLEOTIDE SEQUENCE [LARGE SCALE GENOMIC DNA]</scope>
</reference>
<keyword evidence="6" id="KW-0732">Signal</keyword>
<keyword evidence="3" id="KW-1003">Cell membrane</keyword>
<evidence type="ECO:0000256" key="13">
    <source>
        <dbReference type="ARBA" id="ARBA00068670"/>
    </source>
</evidence>
<evidence type="ECO:0000256" key="1">
    <source>
        <dbReference type="ARBA" id="ARBA00004251"/>
    </source>
</evidence>
<name>A0A2I3TSI2_PANTR</name>
<evidence type="ECO:0000313" key="19">
    <source>
        <dbReference type="VGNC" id="VGNC:7182"/>
    </source>
</evidence>
<evidence type="ECO:0000256" key="14">
    <source>
        <dbReference type="ARBA" id="ARBA00076545"/>
    </source>
</evidence>
<evidence type="ECO:0000256" key="8">
    <source>
        <dbReference type="ARBA" id="ARBA00023136"/>
    </source>
</evidence>
<keyword evidence="4" id="KW-0597">Phosphoprotein</keyword>
<dbReference type="VGNC" id="VGNC:7182">
    <property type="gene designation" value="IFNAR2"/>
</dbReference>
<proteinExistence type="inferred from homology"/>
<evidence type="ECO:0000256" key="5">
    <source>
        <dbReference type="ARBA" id="ARBA00022692"/>
    </source>
</evidence>
<keyword evidence="8" id="KW-0472">Membrane</keyword>
<reference evidence="17" key="3">
    <citation type="submission" date="2025-05" db="UniProtKB">
        <authorList>
            <consortium name="Ensembl"/>
        </authorList>
    </citation>
    <scope>IDENTIFICATION</scope>
</reference>
<keyword evidence="10" id="KW-0675">Receptor</keyword>
<keyword evidence="18" id="KW-1185">Reference proteome</keyword>
<organism evidence="17 18">
    <name type="scientific">Pan troglodytes</name>
    <name type="common">Chimpanzee</name>
    <dbReference type="NCBI Taxonomy" id="9598"/>
    <lineage>
        <taxon>Eukaryota</taxon>
        <taxon>Metazoa</taxon>
        <taxon>Chordata</taxon>
        <taxon>Craniata</taxon>
        <taxon>Vertebrata</taxon>
        <taxon>Euteleostomi</taxon>
        <taxon>Mammalia</taxon>
        <taxon>Eutheria</taxon>
        <taxon>Euarchontoglires</taxon>
        <taxon>Primates</taxon>
        <taxon>Haplorrhini</taxon>
        <taxon>Catarrhini</taxon>
        <taxon>Hominidae</taxon>
        <taxon>Pan</taxon>
    </lineage>
</organism>
<feature type="domain" description="Interferon/interleukin receptor" evidence="16">
    <location>
        <begin position="95"/>
        <end position="191"/>
    </location>
</feature>
<dbReference type="GeneTree" id="ENSGT00510000049322"/>
<evidence type="ECO:0000256" key="7">
    <source>
        <dbReference type="ARBA" id="ARBA00022989"/>
    </source>
</evidence>
<sequence length="209" mass="23777">MFGQSPKGNNEVRCPKIDSHYINANNFLFPFFSFQSKPEDLKVVKNCANTTRSFCDLTDEWRSTHEAYVTILEGFSGNTTLFSCSHNFWLAIDMSFEPPEFEIVGFTNHINVMVKFPSIVEEELQFDLSLVIEEQSEGIVKKHKPEIKGNLSGNFTYIIDKLIPNTNYCVSVYLEHSDEQAVIKSPLKCTLLPPGQESGMFPAQIQEFS</sequence>
<evidence type="ECO:0000259" key="16">
    <source>
        <dbReference type="Pfam" id="PF09294"/>
    </source>
</evidence>
<keyword evidence="9" id="KW-1015">Disulfide bond</keyword>
<protein>
    <recommendedName>
        <fullName evidence="13">Interferon alpha/beta receptor 2</fullName>
    </recommendedName>
    <alternativeName>
        <fullName evidence="14">Type I interferon receptor 2</fullName>
    </alternativeName>
</protein>
<feature type="domain" description="Fibronectin type-III" evidence="15">
    <location>
        <begin position="35"/>
        <end position="80"/>
    </location>
</feature>
<keyword evidence="7" id="KW-1133">Transmembrane helix</keyword>
<dbReference type="InterPro" id="IPR013783">
    <property type="entry name" value="Ig-like_fold"/>
</dbReference>
<dbReference type="PANTHER" id="PTHR20859">
    <property type="entry name" value="INTERFERON/INTERLEUKIN RECEPTOR"/>
    <property type="match status" value="1"/>
</dbReference>
<dbReference type="Proteomes" id="UP000002277">
    <property type="component" value="Chromosome 21"/>
</dbReference>
<dbReference type="GO" id="GO:0005615">
    <property type="term" value="C:extracellular space"/>
    <property type="evidence" value="ECO:0007669"/>
    <property type="project" value="UniProtKB-ARBA"/>
</dbReference>
<dbReference type="InterPro" id="IPR050650">
    <property type="entry name" value="Type-II_Cytokine-TF_Rcpt"/>
</dbReference>
<keyword evidence="5" id="KW-0812">Transmembrane</keyword>
<accession>A0A2I3TSI2</accession>
<gene>
    <name evidence="17 19" type="primary">IFNAR2</name>
</gene>
<dbReference type="GO" id="GO:0004905">
    <property type="term" value="F:type I interferon receptor activity"/>
    <property type="evidence" value="ECO:0007669"/>
    <property type="project" value="UniProtKB-ARBA"/>
</dbReference>
<dbReference type="Ensembl" id="ENSPTRT00000098642.1">
    <property type="protein sequence ID" value="ENSPTRP00000065584.1"/>
    <property type="gene ID" value="ENSPTRG00000050391.1"/>
</dbReference>
<evidence type="ECO:0000256" key="12">
    <source>
        <dbReference type="ARBA" id="ARBA00057968"/>
    </source>
</evidence>
<evidence type="ECO:0000256" key="3">
    <source>
        <dbReference type="ARBA" id="ARBA00022475"/>
    </source>
</evidence>
<dbReference type="InterPro" id="IPR036116">
    <property type="entry name" value="FN3_sf"/>
</dbReference>
<evidence type="ECO:0000313" key="17">
    <source>
        <dbReference type="Ensembl" id="ENSPTRP00000092214.1"/>
    </source>
</evidence>
<dbReference type="Pfam" id="PF09294">
    <property type="entry name" value="Interfer-bind"/>
    <property type="match status" value="1"/>
</dbReference>
<dbReference type="FunFam" id="2.60.40.10:FF:000909">
    <property type="entry name" value="Interferon alpha/beta receptor 2"/>
    <property type="match status" value="1"/>
</dbReference>
<dbReference type="SUPFAM" id="SSF49265">
    <property type="entry name" value="Fibronectin type III"/>
    <property type="match status" value="2"/>
</dbReference>
<reference evidence="17 18" key="2">
    <citation type="journal article" date="2005" name="Nature">
        <title>Conservation of Y-linked genes during human evolution revealed by comparative sequencing in chimpanzee.</title>
        <authorList>
            <person name="Hughes J.F."/>
            <person name="Skaletsky H."/>
            <person name="Pyntikova T."/>
            <person name="Minx P.J."/>
            <person name="Graves T."/>
            <person name="Rozen S."/>
            <person name="Wilson R.K."/>
            <person name="Page D.C."/>
        </authorList>
    </citation>
    <scope>NUCLEOTIDE SEQUENCE [LARGE SCALE GENOMIC DNA]</scope>
</reference>
<dbReference type="InterPro" id="IPR003961">
    <property type="entry name" value="FN3_dom"/>
</dbReference>
<dbReference type="Gene3D" id="2.60.40.10">
    <property type="entry name" value="Immunoglobulins"/>
    <property type="match status" value="2"/>
</dbReference>
<dbReference type="EMBL" id="AC185989">
    <property type="status" value="NOT_ANNOTATED_CDS"/>
    <property type="molecule type" value="Genomic_DNA"/>
</dbReference>
<dbReference type="PANTHER" id="PTHR20859:SF84">
    <property type="entry name" value="INTERFERON ALPHA_BETA RECEPTOR 2"/>
    <property type="match status" value="1"/>
</dbReference>
<dbReference type="InterPro" id="IPR015373">
    <property type="entry name" value="Interferon/interleukin_rcp_dom"/>
</dbReference>
<dbReference type="Bgee" id="ENSPTRG00000013865">
    <property type="expression patterns" value="Expressed in lymph node and 21 other cell types or tissues"/>
</dbReference>
<dbReference type="GO" id="GO:0005886">
    <property type="term" value="C:plasma membrane"/>
    <property type="evidence" value="ECO:0007669"/>
    <property type="project" value="UniProtKB-SubCell"/>
</dbReference>
<keyword evidence="11" id="KW-0325">Glycoprotein</keyword>
<dbReference type="Ensembl" id="ENSPTRT00000078086.1">
    <property type="protein sequence ID" value="ENSPTRP00000092214.1"/>
    <property type="gene ID" value="ENSPTRG00000013865.6"/>
</dbReference>
<evidence type="ECO:0000256" key="11">
    <source>
        <dbReference type="ARBA" id="ARBA00023180"/>
    </source>
</evidence>
<evidence type="ECO:0000259" key="15">
    <source>
        <dbReference type="Pfam" id="PF01108"/>
    </source>
</evidence>
<evidence type="ECO:0000256" key="10">
    <source>
        <dbReference type="ARBA" id="ARBA00023170"/>
    </source>
</evidence>
<evidence type="ECO:0000256" key="9">
    <source>
        <dbReference type="ARBA" id="ARBA00023157"/>
    </source>
</evidence>
<dbReference type="Pfam" id="PF01108">
    <property type="entry name" value="Tissue_fac"/>
    <property type="match status" value="1"/>
</dbReference>
<comment type="subcellular location">
    <subcellularLocation>
        <location evidence="1">Cell membrane</location>
        <topology evidence="1">Single-pass type I membrane protein</topology>
    </subcellularLocation>
</comment>
<evidence type="ECO:0000256" key="2">
    <source>
        <dbReference type="ARBA" id="ARBA00005399"/>
    </source>
</evidence>
<comment type="similarity">
    <text evidence="2">Belongs to the type II cytokine receptor family.</text>
</comment>
<evidence type="ECO:0000256" key="4">
    <source>
        <dbReference type="ARBA" id="ARBA00022553"/>
    </source>
</evidence>